<gene>
    <name evidence="2" type="ORF">HQ394_17355</name>
</gene>
<dbReference type="EMBL" id="CP053923">
    <property type="protein sequence ID" value="QNT70761.1"/>
    <property type="molecule type" value="Genomic_DNA"/>
</dbReference>
<dbReference type="Proteomes" id="UP000516369">
    <property type="component" value="Chromosome"/>
</dbReference>
<name>A0A7H1N4X5_9PROT</name>
<evidence type="ECO:0000256" key="1">
    <source>
        <dbReference type="SAM" id="MobiDB-lite"/>
    </source>
</evidence>
<reference evidence="2 3" key="1">
    <citation type="submission" date="2020-05" db="EMBL/GenBank/DDBJ databases">
        <title>Complete closed genome sequence of Defluviicoccus vanus.</title>
        <authorList>
            <person name="Bessarab I."/>
            <person name="Arumugam K."/>
            <person name="Maszenan A.M."/>
            <person name="Seviour R.J."/>
            <person name="Williams R.B."/>
        </authorList>
    </citation>
    <scope>NUCLEOTIDE SEQUENCE [LARGE SCALE GENOMIC DNA]</scope>
    <source>
        <strain evidence="2 3">Ben 114</strain>
    </source>
</reference>
<proteinExistence type="predicted"/>
<dbReference type="SUPFAM" id="SSF48452">
    <property type="entry name" value="TPR-like"/>
    <property type="match status" value="1"/>
</dbReference>
<protein>
    <recommendedName>
        <fullName evidence="4">Tetratricopeptide repeat protein</fullName>
    </recommendedName>
</protein>
<dbReference type="Gene3D" id="1.25.40.10">
    <property type="entry name" value="Tetratricopeptide repeat domain"/>
    <property type="match status" value="1"/>
</dbReference>
<evidence type="ECO:0000313" key="2">
    <source>
        <dbReference type="EMBL" id="QNT70761.1"/>
    </source>
</evidence>
<keyword evidence="3" id="KW-1185">Reference proteome</keyword>
<sequence>MPAAVDPALVQAQRLGRHAFDQDRPDQAAALYRQALDHAYRLDDLPAISDTGYNLAIVELSLSQSAAALDVARSTGDELGRRGAAVPADLQLVEAMALYRTGAAEAAANVATSVTRLPDTSPETVAAVIFLTGQVAGDRCDPAALALAGQATAARGETATAADLYLRAGRSAALAADTDKAKQWLTIARDLARRSEESTITSDAHSRLNRLGTAAPR</sequence>
<feature type="region of interest" description="Disordered" evidence="1">
    <location>
        <begin position="196"/>
        <end position="217"/>
    </location>
</feature>
<evidence type="ECO:0000313" key="3">
    <source>
        <dbReference type="Proteomes" id="UP000516369"/>
    </source>
</evidence>
<dbReference type="InterPro" id="IPR011990">
    <property type="entry name" value="TPR-like_helical_dom_sf"/>
</dbReference>
<dbReference type="AlphaFoldDB" id="A0A7H1N4X5"/>
<dbReference type="KEGG" id="dvn:HQ394_17355"/>
<evidence type="ECO:0008006" key="4">
    <source>
        <dbReference type="Google" id="ProtNLM"/>
    </source>
</evidence>
<organism evidence="2 3">
    <name type="scientific">Defluviicoccus vanus</name>
    <dbReference type="NCBI Taxonomy" id="111831"/>
    <lineage>
        <taxon>Bacteria</taxon>
        <taxon>Pseudomonadati</taxon>
        <taxon>Pseudomonadota</taxon>
        <taxon>Alphaproteobacteria</taxon>
        <taxon>Rhodospirillales</taxon>
        <taxon>Rhodospirillaceae</taxon>
        <taxon>Defluviicoccus</taxon>
    </lineage>
</organism>
<accession>A0A7H1N4X5</accession>